<reference evidence="1 2" key="1">
    <citation type="journal article" date="2019" name="Int. J. Syst. Evol. Microbiol.">
        <title>The Global Catalogue of Microorganisms (GCM) 10K type strain sequencing project: providing services to taxonomists for standard genome sequencing and annotation.</title>
        <authorList>
            <consortium name="The Broad Institute Genomics Platform"/>
            <consortium name="The Broad Institute Genome Sequencing Center for Infectious Disease"/>
            <person name="Wu L."/>
            <person name="Ma J."/>
        </authorList>
    </citation>
    <scope>NUCLEOTIDE SEQUENCE [LARGE SCALE GENOMIC DNA]</scope>
    <source>
        <strain evidence="1 2">JCM 3325</strain>
    </source>
</reference>
<proteinExistence type="predicted"/>
<evidence type="ECO:0000313" key="2">
    <source>
        <dbReference type="Proteomes" id="UP001501231"/>
    </source>
</evidence>
<accession>A0ABN3KHG1</accession>
<comment type="caution">
    <text evidence="1">The sequence shown here is derived from an EMBL/GenBank/DDBJ whole genome shotgun (WGS) entry which is preliminary data.</text>
</comment>
<sequence>MKTGCTVDECPRCGWPQSDVYEVLSRHLTSEGVVTYTRCACGAVQMRVQPFQPGPVVAEAETCGAPCRGPVRDGGPAAGRGRGG</sequence>
<evidence type="ECO:0000313" key="1">
    <source>
        <dbReference type="EMBL" id="GAA2459489.1"/>
    </source>
</evidence>
<keyword evidence="2" id="KW-1185">Reference proteome</keyword>
<organism evidence="1 2">
    <name type="scientific">Actinomadura vinacea</name>
    <dbReference type="NCBI Taxonomy" id="115336"/>
    <lineage>
        <taxon>Bacteria</taxon>
        <taxon>Bacillati</taxon>
        <taxon>Actinomycetota</taxon>
        <taxon>Actinomycetes</taxon>
        <taxon>Streptosporangiales</taxon>
        <taxon>Thermomonosporaceae</taxon>
        <taxon>Actinomadura</taxon>
    </lineage>
</organism>
<gene>
    <name evidence="1" type="ORF">GCM10010191_94690</name>
</gene>
<name>A0ABN3KHG1_9ACTN</name>
<dbReference type="EMBL" id="BAAARW010000050">
    <property type="protein sequence ID" value="GAA2459489.1"/>
    <property type="molecule type" value="Genomic_DNA"/>
</dbReference>
<protein>
    <submittedName>
        <fullName evidence="1">Uncharacterized protein</fullName>
    </submittedName>
</protein>
<dbReference type="Proteomes" id="UP001501231">
    <property type="component" value="Unassembled WGS sequence"/>
</dbReference>